<dbReference type="GO" id="GO:0016872">
    <property type="term" value="F:intramolecular lyase activity"/>
    <property type="evidence" value="ECO:0007669"/>
    <property type="project" value="InterPro"/>
</dbReference>
<evidence type="ECO:0000259" key="3">
    <source>
        <dbReference type="Pfam" id="PF16035"/>
    </source>
</evidence>
<dbReference type="GO" id="GO:0006631">
    <property type="term" value="P:fatty acid metabolic process"/>
    <property type="evidence" value="ECO:0007669"/>
    <property type="project" value="TreeGrafter"/>
</dbReference>
<dbReference type="Gene3D" id="1.10.890.20">
    <property type="match status" value="1"/>
</dbReference>
<evidence type="ECO:0000313" key="5">
    <source>
        <dbReference type="Proteomes" id="UP000823388"/>
    </source>
</evidence>
<feature type="domain" description="Chalcone isomerase" evidence="3">
    <location>
        <begin position="93"/>
        <end position="265"/>
    </location>
</feature>
<reference evidence="4" key="1">
    <citation type="submission" date="2020-05" db="EMBL/GenBank/DDBJ databases">
        <title>WGS assembly of Panicum virgatum.</title>
        <authorList>
            <person name="Lovell J.T."/>
            <person name="Jenkins J."/>
            <person name="Shu S."/>
            <person name="Juenger T.E."/>
            <person name="Schmutz J."/>
        </authorList>
    </citation>
    <scope>NUCLEOTIDE SEQUENCE</scope>
    <source>
        <strain evidence="4">AP13</strain>
    </source>
</reference>
<dbReference type="PANTHER" id="PTHR47589">
    <property type="entry name" value="FATTY-ACID-BINDING PROTEIN 1"/>
    <property type="match status" value="1"/>
</dbReference>
<name>A0A8T0WGI5_PANVG</name>
<dbReference type="SUPFAM" id="SSF54626">
    <property type="entry name" value="Chalcone isomerase"/>
    <property type="match status" value="1"/>
</dbReference>
<protein>
    <recommendedName>
        <fullName evidence="2">Chalcone--flavanone isomerase</fullName>
    </recommendedName>
</protein>
<evidence type="ECO:0000313" key="4">
    <source>
        <dbReference type="EMBL" id="KAG2646298.1"/>
    </source>
</evidence>
<evidence type="ECO:0000256" key="1">
    <source>
        <dbReference type="ARBA" id="ARBA00007166"/>
    </source>
</evidence>
<dbReference type="InterPro" id="IPR036298">
    <property type="entry name" value="Chalcone_isomerase_sf"/>
</dbReference>
<dbReference type="Pfam" id="PF16035">
    <property type="entry name" value="Chalcone_2"/>
    <property type="match status" value="1"/>
</dbReference>
<evidence type="ECO:0000256" key="2">
    <source>
        <dbReference type="ARBA" id="ARBA00024426"/>
    </source>
</evidence>
<dbReference type="InterPro" id="IPR016087">
    <property type="entry name" value="Chalcone_isomerase"/>
</dbReference>
<dbReference type="InterPro" id="IPR016088">
    <property type="entry name" value="Chalcone_isomerase_3-sand"/>
</dbReference>
<proteinExistence type="inferred from homology"/>
<dbReference type="GO" id="GO:0009570">
    <property type="term" value="C:chloroplast stroma"/>
    <property type="evidence" value="ECO:0007669"/>
    <property type="project" value="TreeGrafter"/>
</dbReference>
<dbReference type="Proteomes" id="UP000823388">
    <property type="component" value="Chromosome 2K"/>
</dbReference>
<accession>A0A8T0WGI5</accession>
<comment type="caution">
    <text evidence="4">The sequence shown here is derived from an EMBL/GenBank/DDBJ whole genome shotgun (WGS) entry which is preliminary data.</text>
</comment>
<dbReference type="Gene3D" id="3.50.70.10">
    <property type="match status" value="1"/>
</dbReference>
<organism evidence="4 5">
    <name type="scientific">Panicum virgatum</name>
    <name type="common">Blackwell switchgrass</name>
    <dbReference type="NCBI Taxonomy" id="38727"/>
    <lineage>
        <taxon>Eukaryota</taxon>
        <taxon>Viridiplantae</taxon>
        <taxon>Streptophyta</taxon>
        <taxon>Embryophyta</taxon>
        <taxon>Tracheophyta</taxon>
        <taxon>Spermatophyta</taxon>
        <taxon>Magnoliopsida</taxon>
        <taxon>Liliopsida</taxon>
        <taxon>Poales</taxon>
        <taxon>Poaceae</taxon>
        <taxon>PACMAD clade</taxon>
        <taxon>Panicoideae</taxon>
        <taxon>Panicodae</taxon>
        <taxon>Paniceae</taxon>
        <taxon>Panicinae</taxon>
        <taxon>Panicum</taxon>
        <taxon>Panicum sect. Hiantes</taxon>
    </lineage>
</organism>
<dbReference type="OrthoDB" id="18193at2759"/>
<gene>
    <name evidence="4" type="ORF">PVAP13_2KG500200</name>
</gene>
<sequence>MVSLRFPTAAVPRLPPKPGPSGAAIAATLAAAAAAAAASLSLTLTAKSAGRPVPLPSPSAPLWASLSLADGAAPGSVEPRTGAAFPTEAAGRRLLGVGLRRTSVLGLKSIDVYAFGVYADGDDLKQQLEEKYRKFSASELKGSAELINDVLEQDIRMTVKLQIVYGRLSIRSVRSAFEKSVGSRLQKFGGQDTKELLQSFVALFKDEYKLPKGSVIELSRESNHVLKISIEGEEVGSIQSNLLCRSILDLYIGDDPFDKNAKDNVQENIASILKSYKGCMFEVKRSWEFFRELIFLFQQNSFYDHVLNVLFYLLLFRDSSSLHKGARMRYCCTTQIDQRSLGIHAGSNFCCLDYW</sequence>
<dbReference type="PANTHER" id="PTHR47589:SF5">
    <property type="entry name" value="CHALCONE ISOMERASE DOMAIN-CONTAINING PROTEIN"/>
    <property type="match status" value="1"/>
</dbReference>
<dbReference type="EMBL" id="CM029039">
    <property type="protein sequence ID" value="KAG2646298.1"/>
    <property type="molecule type" value="Genomic_DNA"/>
</dbReference>
<dbReference type="GO" id="GO:0005504">
    <property type="term" value="F:fatty acid binding"/>
    <property type="evidence" value="ECO:0007669"/>
    <property type="project" value="TreeGrafter"/>
</dbReference>
<dbReference type="AlphaFoldDB" id="A0A8T0WGI5"/>
<keyword evidence="5" id="KW-1185">Reference proteome</keyword>
<dbReference type="InterPro" id="IPR044228">
    <property type="entry name" value="FAP1"/>
</dbReference>
<comment type="similarity">
    <text evidence="1">Belongs to the chalcone isomerase family.</text>
</comment>
<dbReference type="InterPro" id="IPR016089">
    <property type="entry name" value="Chalcone_isomerase_bundle_sf"/>
</dbReference>